<proteinExistence type="predicted"/>
<name>A0A3R9WPX0_9BACI</name>
<reference evidence="1 2" key="1">
    <citation type="submission" date="2018-10" db="EMBL/GenBank/DDBJ databases">
        <title>Draft genome sequence of Bacillus salarius IM0101, isolated from a hypersaline soil in Inner Mongolia, China.</title>
        <authorList>
            <person name="Yamprayoonswat W."/>
            <person name="Boonvisut S."/>
            <person name="Jumpathong W."/>
            <person name="Sittihan S."/>
            <person name="Ruangsuj P."/>
            <person name="Wanthongcharoen S."/>
            <person name="Thongpramul N."/>
            <person name="Pimmason S."/>
            <person name="Yu B."/>
            <person name="Yasawong M."/>
        </authorList>
    </citation>
    <scope>NUCLEOTIDE SEQUENCE [LARGE SCALE GENOMIC DNA]</scope>
    <source>
        <strain evidence="1 2">IM0101</strain>
    </source>
</reference>
<gene>
    <name evidence="1" type="ORF">D7Z54_23160</name>
</gene>
<dbReference type="AlphaFoldDB" id="A0A3R9WPX0"/>
<protein>
    <submittedName>
        <fullName evidence="1">Uncharacterized protein</fullName>
    </submittedName>
</protein>
<accession>A0A3R9WPX0</accession>
<organism evidence="1 2">
    <name type="scientific">Salibacterium salarium</name>
    <dbReference type="NCBI Taxonomy" id="284579"/>
    <lineage>
        <taxon>Bacteria</taxon>
        <taxon>Bacillati</taxon>
        <taxon>Bacillota</taxon>
        <taxon>Bacilli</taxon>
        <taxon>Bacillales</taxon>
        <taxon>Bacillaceae</taxon>
    </lineage>
</organism>
<evidence type="ECO:0000313" key="2">
    <source>
        <dbReference type="Proteomes" id="UP000275076"/>
    </source>
</evidence>
<comment type="caution">
    <text evidence="1">The sequence shown here is derived from an EMBL/GenBank/DDBJ whole genome shotgun (WGS) entry which is preliminary data.</text>
</comment>
<keyword evidence="2" id="KW-1185">Reference proteome</keyword>
<dbReference type="Pfam" id="PF19785">
    <property type="entry name" value="UPF0738"/>
    <property type="match status" value="1"/>
</dbReference>
<dbReference type="EMBL" id="RBVX01000029">
    <property type="protein sequence ID" value="RSL31046.1"/>
    <property type="molecule type" value="Genomic_DNA"/>
</dbReference>
<evidence type="ECO:0000313" key="1">
    <source>
        <dbReference type="EMBL" id="RSL31046.1"/>
    </source>
</evidence>
<dbReference type="Proteomes" id="UP000275076">
    <property type="component" value="Unassembled WGS sequence"/>
</dbReference>
<dbReference type="InterPro" id="IPR020908">
    <property type="entry name" value="UPF0738"/>
</dbReference>
<sequence length="125" mass="14476">MEHVLTITEVKKQENILYLKPIEDWPETEWEKLEDGGRMLADSDALTLVYVLESVEAFVQLRMPKQVWPRLKEAHDQELDIILEGPSDIRLDQFQREMAYILDNVPGNGNYGTAMVEAVEEAFQL</sequence>